<reference evidence="5" key="1">
    <citation type="journal article" date="2020" name="Stud. Mycol.">
        <title>101 Dothideomycetes genomes: a test case for predicting lifestyles and emergence of pathogens.</title>
        <authorList>
            <person name="Haridas S."/>
            <person name="Albert R."/>
            <person name="Binder M."/>
            <person name="Bloem J."/>
            <person name="Labutti K."/>
            <person name="Salamov A."/>
            <person name="Andreopoulos B."/>
            <person name="Baker S."/>
            <person name="Barry K."/>
            <person name="Bills G."/>
            <person name="Bluhm B."/>
            <person name="Cannon C."/>
            <person name="Castanera R."/>
            <person name="Culley D."/>
            <person name="Daum C."/>
            <person name="Ezra D."/>
            <person name="Gonzalez J."/>
            <person name="Henrissat B."/>
            <person name="Kuo A."/>
            <person name="Liang C."/>
            <person name="Lipzen A."/>
            <person name="Lutzoni F."/>
            <person name="Magnuson J."/>
            <person name="Mondo S."/>
            <person name="Nolan M."/>
            <person name="Ohm R."/>
            <person name="Pangilinan J."/>
            <person name="Park H.-J."/>
            <person name="Ramirez L."/>
            <person name="Alfaro M."/>
            <person name="Sun H."/>
            <person name="Tritt A."/>
            <person name="Yoshinaga Y."/>
            <person name="Zwiers L.-H."/>
            <person name="Turgeon B."/>
            <person name="Goodwin S."/>
            <person name="Spatafora J."/>
            <person name="Crous P."/>
            <person name="Grigoriev I."/>
        </authorList>
    </citation>
    <scope>NUCLEOTIDE SEQUENCE</scope>
    <source>
        <strain evidence="5">CBS 122681</strain>
    </source>
</reference>
<organism evidence="5 6">
    <name type="scientific">Lophiostoma macrostomum CBS 122681</name>
    <dbReference type="NCBI Taxonomy" id="1314788"/>
    <lineage>
        <taxon>Eukaryota</taxon>
        <taxon>Fungi</taxon>
        <taxon>Dikarya</taxon>
        <taxon>Ascomycota</taxon>
        <taxon>Pezizomycotina</taxon>
        <taxon>Dothideomycetes</taxon>
        <taxon>Pleosporomycetidae</taxon>
        <taxon>Pleosporales</taxon>
        <taxon>Lophiostomataceae</taxon>
        <taxon>Lophiostoma</taxon>
    </lineage>
</organism>
<feature type="compositionally biased region" description="Basic and acidic residues" evidence="4">
    <location>
        <begin position="387"/>
        <end position="398"/>
    </location>
</feature>
<keyword evidence="1 3" id="KW-0853">WD repeat</keyword>
<dbReference type="Pfam" id="PF00400">
    <property type="entry name" value="WD40"/>
    <property type="match status" value="2"/>
</dbReference>
<dbReference type="SUPFAM" id="SSF50978">
    <property type="entry name" value="WD40 repeat-like"/>
    <property type="match status" value="1"/>
</dbReference>
<dbReference type="PROSITE" id="PS50294">
    <property type="entry name" value="WD_REPEATS_REGION"/>
    <property type="match status" value="1"/>
</dbReference>
<sequence>MAMIQTLSSGLGLPPNSYIYKLISTSPRHDPYSYSQTDQLAAISSDDSLRIFDPATLNIVPNGIINAVNESVTCLERADDPASNLIATAGRDGYIHIWDKRTQQKALRIESPYKLISALTCNTPRNFLAAGIENPEDGPGVCPVYIWDQRNISAPQLSFTESHTDTITNLKLHPDLPTLLLSGSTDGLINIFDTSKPDEDDALYQVINHRSAVAHAGFVYPSTDIYALGTDETMSFYALQSQSEDEEEPAPRVFGDVREGLGCEYVVKMHWIGDEAFIAAGKHSSSTLSLNPVTKRAEGGPLGYEYDLGRAATLEGAHGEEVVRDVFTDVHAHTTYTCGEDGYVRAWKFSEEGMDVDEEMEGEQKKITEKKESSKKEKRKEKKDKKRKSEGGDRFKPY</sequence>
<proteinExistence type="predicted"/>
<dbReference type="PROSITE" id="PS50082">
    <property type="entry name" value="WD_REPEATS_2"/>
    <property type="match status" value="2"/>
</dbReference>
<keyword evidence="2" id="KW-0677">Repeat</keyword>
<dbReference type="Gene3D" id="2.130.10.10">
    <property type="entry name" value="YVTN repeat-like/Quinoprotein amine dehydrogenase"/>
    <property type="match status" value="1"/>
</dbReference>
<dbReference type="InterPro" id="IPR039328">
    <property type="entry name" value="WDR89"/>
</dbReference>
<evidence type="ECO:0000256" key="3">
    <source>
        <dbReference type="PROSITE-ProRule" id="PRU00221"/>
    </source>
</evidence>
<dbReference type="PANTHER" id="PTHR22889:SF0">
    <property type="entry name" value="WD REPEAT-CONTAINING PROTEIN 89"/>
    <property type="match status" value="1"/>
</dbReference>
<evidence type="ECO:0000313" key="5">
    <source>
        <dbReference type="EMBL" id="KAF2651837.1"/>
    </source>
</evidence>
<dbReference type="PANTHER" id="PTHR22889">
    <property type="entry name" value="WD REPEAT-CONTAINING PROTEIN 89"/>
    <property type="match status" value="1"/>
</dbReference>
<dbReference type="InterPro" id="IPR036322">
    <property type="entry name" value="WD40_repeat_dom_sf"/>
</dbReference>
<evidence type="ECO:0000256" key="2">
    <source>
        <dbReference type="ARBA" id="ARBA00022737"/>
    </source>
</evidence>
<dbReference type="Proteomes" id="UP000799324">
    <property type="component" value="Unassembled WGS sequence"/>
</dbReference>
<evidence type="ECO:0000256" key="4">
    <source>
        <dbReference type="SAM" id="MobiDB-lite"/>
    </source>
</evidence>
<feature type="compositionally biased region" description="Basic residues" evidence="4">
    <location>
        <begin position="376"/>
        <end position="386"/>
    </location>
</feature>
<protein>
    <submittedName>
        <fullName evidence="5">WD40 repeat-like protein</fullName>
    </submittedName>
</protein>
<keyword evidence="6" id="KW-1185">Reference proteome</keyword>
<gene>
    <name evidence="5" type="ORF">K491DRAFT_664914</name>
</gene>
<dbReference type="AlphaFoldDB" id="A0A6A6SXP1"/>
<feature type="repeat" description="WD" evidence="3">
    <location>
        <begin position="160"/>
        <end position="202"/>
    </location>
</feature>
<name>A0A6A6SXP1_9PLEO</name>
<dbReference type="SMART" id="SM00320">
    <property type="entry name" value="WD40"/>
    <property type="match status" value="3"/>
</dbReference>
<dbReference type="EMBL" id="MU004416">
    <property type="protein sequence ID" value="KAF2651837.1"/>
    <property type="molecule type" value="Genomic_DNA"/>
</dbReference>
<dbReference type="InterPro" id="IPR001680">
    <property type="entry name" value="WD40_rpt"/>
</dbReference>
<accession>A0A6A6SXP1</accession>
<evidence type="ECO:0000256" key="1">
    <source>
        <dbReference type="ARBA" id="ARBA00022574"/>
    </source>
</evidence>
<evidence type="ECO:0000313" key="6">
    <source>
        <dbReference type="Proteomes" id="UP000799324"/>
    </source>
</evidence>
<dbReference type="OrthoDB" id="25131at2759"/>
<dbReference type="InterPro" id="IPR015943">
    <property type="entry name" value="WD40/YVTN_repeat-like_dom_sf"/>
</dbReference>
<feature type="compositionally biased region" description="Basic and acidic residues" evidence="4">
    <location>
        <begin position="362"/>
        <end position="375"/>
    </location>
</feature>
<feature type="repeat" description="WD" evidence="3">
    <location>
        <begin position="65"/>
        <end position="108"/>
    </location>
</feature>
<feature type="region of interest" description="Disordered" evidence="4">
    <location>
        <begin position="354"/>
        <end position="398"/>
    </location>
</feature>